<feature type="transmembrane region" description="Helical" evidence="9">
    <location>
        <begin position="76"/>
        <end position="96"/>
    </location>
</feature>
<evidence type="ECO:0000256" key="3">
    <source>
        <dbReference type="ARBA" id="ARBA00022553"/>
    </source>
</evidence>
<comment type="catalytic activity">
    <reaction evidence="1">
        <text>ATP + protein L-histidine = ADP + protein N-phospho-L-histidine.</text>
        <dbReference type="EC" id="2.7.13.3"/>
    </reaction>
</comment>
<dbReference type="Gene3D" id="1.20.5.1930">
    <property type="match status" value="1"/>
</dbReference>
<feature type="transmembrane region" description="Helical" evidence="9">
    <location>
        <begin position="183"/>
        <end position="201"/>
    </location>
</feature>
<keyword evidence="6 11" id="KW-0418">Kinase</keyword>
<gene>
    <name evidence="11" type="ORF">ACFFHU_04835</name>
</gene>
<dbReference type="SMART" id="SM00387">
    <property type="entry name" value="HATPase_c"/>
    <property type="match status" value="1"/>
</dbReference>
<feature type="transmembrane region" description="Helical" evidence="9">
    <location>
        <begin position="145"/>
        <end position="171"/>
    </location>
</feature>
<dbReference type="Pfam" id="PF02518">
    <property type="entry name" value="HATPase_c"/>
    <property type="match status" value="1"/>
</dbReference>
<organism evidence="11 12">
    <name type="scientific">Plantactinospora siamensis</name>
    <dbReference type="NCBI Taxonomy" id="555372"/>
    <lineage>
        <taxon>Bacteria</taxon>
        <taxon>Bacillati</taxon>
        <taxon>Actinomycetota</taxon>
        <taxon>Actinomycetes</taxon>
        <taxon>Micromonosporales</taxon>
        <taxon>Micromonosporaceae</taxon>
        <taxon>Plantactinospora</taxon>
    </lineage>
</organism>
<dbReference type="Gene3D" id="3.30.565.10">
    <property type="entry name" value="Histidine kinase-like ATPase, C-terminal domain"/>
    <property type="match status" value="1"/>
</dbReference>
<evidence type="ECO:0000256" key="5">
    <source>
        <dbReference type="ARBA" id="ARBA00022741"/>
    </source>
</evidence>
<proteinExistence type="predicted"/>
<keyword evidence="8" id="KW-0902">Two-component regulatory system</keyword>
<dbReference type="Proteomes" id="UP001589894">
    <property type="component" value="Unassembled WGS sequence"/>
</dbReference>
<keyword evidence="7" id="KW-0067">ATP-binding</keyword>
<sequence length="435" mass="45750">MAGWNSSVGWRGVPAALWSRRTWLAAAHLGVGSLLWLLVLSPAAVLAPAAWALINVPVLGELGGLDGPLGALARLGTWLAALLIAALVSFAFTSRFTGWQRARFTRLLGEALVPVPDGRPDQPRWRWLADRVVGPETRRQFRYHALAGAVTTLAAVLFLAALTLGGGLLALSLSSGKLHPGSRVAVALLGAAALVAATWLARGAAAVDLRLARALLQPSGTEALARRVESLSASRAGAIAAADAERRRIERDLHDGTQQRLVSLAMNLGMTRAALRDADPEVRRAVADAHEEAKQVLVELRGLIRGLHPAVLDELGLDAALSGIAARCPVPVKLRVELPERPPPAVEAVAYFVVSEALTNVARHAMANRAEVVVRRQPGGLFLSVTDDGRGGADPLRGTGLRGLRQRVDSVDGELRIDSPAGGPTSIVVTVPCGS</sequence>
<dbReference type="EC" id="2.7.13.3" evidence="2"/>
<evidence type="ECO:0000256" key="1">
    <source>
        <dbReference type="ARBA" id="ARBA00000085"/>
    </source>
</evidence>
<evidence type="ECO:0000259" key="10">
    <source>
        <dbReference type="SMART" id="SM00387"/>
    </source>
</evidence>
<evidence type="ECO:0000256" key="7">
    <source>
        <dbReference type="ARBA" id="ARBA00022840"/>
    </source>
</evidence>
<keyword evidence="9" id="KW-0472">Membrane</keyword>
<dbReference type="Pfam" id="PF13796">
    <property type="entry name" value="Sensor"/>
    <property type="match status" value="1"/>
</dbReference>
<keyword evidence="9" id="KW-0812">Transmembrane</keyword>
<dbReference type="InterPro" id="IPR003594">
    <property type="entry name" value="HATPase_dom"/>
</dbReference>
<dbReference type="EMBL" id="JBHLUE010000003">
    <property type="protein sequence ID" value="MFC0563493.1"/>
    <property type="molecule type" value="Genomic_DNA"/>
</dbReference>
<dbReference type="GO" id="GO:0016301">
    <property type="term" value="F:kinase activity"/>
    <property type="evidence" value="ECO:0007669"/>
    <property type="project" value="UniProtKB-KW"/>
</dbReference>
<keyword evidence="12" id="KW-1185">Reference proteome</keyword>
<keyword evidence="4" id="KW-0808">Transferase</keyword>
<protein>
    <recommendedName>
        <fullName evidence="2">histidine kinase</fullName>
        <ecNumber evidence="2">2.7.13.3</ecNumber>
    </recommendedName>
</protein>
<dbReference type="InterPro" id="IPR025828">
    <property type="entry name" value="Put_sensor_dom"/>
</dbReference>
<dbReference type="InterPro" id="IPR036890">
    <property type="entry name" value="HATPase_C_sf"/>
</dbReference>
<reference evidence="11 12" key="1">
    <citation type="submission" date="2024-09" db="EMBL/GenBank/DDBJ databases">
        <authorList>
            <person name="Sun Q."/>
            <person name="Mori K."/>
        </authorList>
    </citation>
    <scope>NUCLEOTIDE SEQUENCE [LARGE SCALE GENOMIC DNA]</scope>
    <source>
        <strain evidence="11 12">TBRC 2205</strain>
    </source>
</reference>
<evidence type="ECO:0000256" key="4">
    <source>
        <dbReference type="ARBA" id="ARBA00022679"/>
    </source>
</evidence>
<evidence type="ECO:0000313" key="12">
    <source>
        <dbReference type="Proteomes" id="UP001589894"/>
    </source>
</evidence>
<evidence type="ECO:0000313" key="11">
    <source>
        <dbReference type="EMBL" id="MFC0563493.1"/>
    </source>
</evidence>
<dbReference type="CDD" id="cd16917">
    <property type="entry name" value="HATPase_UhpB-NarQ-NarX-like"/>
    <property type="match status" value="1"/>
</dbReference>
<comment type="caution">
    <text evidence="11">The sequence shown here is derived from an EMBL/GenBank/DDBJ whole genome shotgun (WGS) entry which is preliminary data.</text>
</comment>
<accession>A0ABV6NTT9</accession>
<dbReference type="PANTHER" id="PTHR24421">
    <property type="entry name" value="NITRATE/NITRITE SENSOR PROTEIN NARX-RELATED"/>
    <property type="match status" value="1"/>
</dbReference>
<evidence type="ECO:0000256" key="9">
    <source>
        <dbReference type="SAM" id="Phobius"/>
    </source>
</evidence>
<evidence type="ECO:0000256" key="6">
    <source>
        <dbReference type="ARBA" id="ARBA00022777"/>
    </source>
</evidence>
<keyword evidence="5" id="KW-0547">Nucleotide-binding</keyword>
<feature type="domain" description="Histidine kinase/HSP90-like ATPase" evidence="10">
    <location>
        <begin position="345"/>
        <end position="435"/>
    </location>
</feature>
<keyword evidence="3" id="KW-0597">Phosphoprotein</keyword>
<dbReference type="InterPro" id="IPR050482">
    <property type="entry name" value="Sensor_HK_TwoCompSys"/>
</dbReference>
<dbReference type="RefSeq" id="WP_377336116.1">
    <property type="nucleotide sequence ID" value="NZ_JBHLUE010000003.1"/>
</dbReference>
<evidence type="ECO:0000256" key="2">
    <source>
        <dbReference type="ARBA" id="ARBA00012438"/>
    </source>
</evidence>
<dbReference type="InterPro" id="IPR011712">
    <property type="entry name" value="Sig_transdc_His_kin_sub3_dim/P"/>
</dbReference>
<keyword evidence="9" id="KW-1133">Transmembrane helix</keyword>
<dbReference type="SUPFAM" id="SSF55874">
    <property type="entry name" value="ATPase domain of HSP90 chaperone/DNA topoisomerase II/histidine kinase"/>
    <property type="match status" value="1"/>
</dbReference>
<dbReference type="PANTHER" id="PTHR24421:SF10">
    <property type="entry name" value="NITRATE_NITRITE SENSOR PROTEIN NARQ"/>
    <property type="match status" value="1"/>
</dbReference>
<dbReference type="Pfam" id="PF07730">
    <property type="entry name" value="HisKA_3"/>
    <property type="match status" value="1"/>
</dbReference>
<evidence type="ECO:0000256" key="8">
    <source>
        <dbReference type="ARBA" id="ARBA00023012"/>
    </source>
</evidence>
<name>A0ABV6NTT9_9ACTN</name>